<gene>
    <name evidence="1" type="ORF">Atai01_72490</name>
</gene>
<dbReference type="Proteomes" id="UP001165136">
    <property type="component" value="Unassembled WGS sequence"/>
</dbReference>
<reference evidence="1" key="1">
    <citation type="submission" date="2023-03" db="EMBL/GenBank/DDBJ databases">
        <title>Amycolatopsis taiwanensis NBRC 103393.</title>
        <authorList>
            <person name="Ichikawa N."/>
            <person name="Sato H."/>
            <person name="Tonouchi N."/>
        </authorList>
    </citation>
    <scope>NUCLEOTIDE SEQUENCE</scope>
    <source>
        <strain evidence="1">NBRC 103393</strain>
    </source>
</reference>
<proteinExistence type="predicted"/>
<dbReference type="AlphaFoldDB" id="A0A9W6RAY5"/>
<evidence type="ECO:0000313" key="2">
    <source>
        <dbReference type="Proteomes" id="UP001165136"/>
    </source>
</evidence>
<accession>A0A9W6RAY5</accession>
<dbReference type="Pfam" id="PF13412">
    <property type="entry name" value="HTH_24"/>
    <property type="match status" value="1"/>
</dbReference>
<comment type="caution">
    <text evidence="1">The sequence shown here is derived from an EMBL/GenBank/DDBJ whole genome shotgun (WGS) entry which is preliminary data.</text>
</comment>
<sequence length="130" mass="13573">MLVVCRRTPVAHHCKSGFPLLFAGEVEADLGGAFEVGGQDVGLIGEAEGDDTAGVAKSRGGVGFRTGSYMRCAAVCTVRLFRSSVQNSRISCDVTSLTVHPSGGSVREIAEAVGISQDNVSAYVRRLTDP</sequence>
<name>A0A9W6RAY5_9PSEU</name>
<keyword evidence="2" id="KW-1185">Reference proteome</keyword>
<dbReference type="EMBL" id="BSTI01000025">
    <property type="protein sequence ID" value="GLY70630.1"/>
    <property type="molecule type" value="Genomic_DNA"/>
</dbReference>
<evidence type="ECO:0000313" key="1">
    <source>
        <dbReference type="EMBL" id="GLY70630.1"/>
    </source>
</evidence>
<protein>
    <submittedName>
        <fullName evidence="1">Uncharacterized protein</fullName>
    </submittedName>
</protein>
<organism evidence="1 2">
    <name type="scientific">Amycolatopsis taiwanensis</name>
    <dbReference type="NCBI Taxonomy" id="342230"/>
    <lineage>
        <taxon>Bacteria</taxon>
        <taxon>Bacillati</taxon>
        <taxon>Actinomycetota</taxon>
        <taxon>Actinomycetes</taxon>
        <taxon>Pseudonocardiales</taxon>
        <taxon>Pseudonocardiaceae</taxon>
        <taxon>Amycolatopsis</taxon>
    </lineage>
</organism>